<dbReference type="RefSeq" id="WP_133815729.1">
    <property type="nucleotide sequence ID" value="NZ_CAWPIF010000008.1"/>
</dbReference>
<sequence>MKTISLTVSGTDVQFAPTLVAYNKCLNESASGQDVIGAINTYLKRIVVPDHREALNGLLQLPGVAAQIAQKVNELYAPVVEIEVKE</sequence>
<evidence type="ECO:0000313" key="2">
    <source>
        <dbReference type="Proteomes" id="UP000697802"/>
    </source>
</evidence>
<reference evidence="1 2" key="1">
    <citation type="submission" date="2018-02" db="EMBL/GenBank/DDBJ databases">
        <authorList>
            <person name="Machado R.A."/>
        </authorList>
    </citation>
    <scope>NUCLEOTIDE SEQUENCE [LARGE SCALE GENOMIC DNA]</scope>
    <source>
        <strain evidence="1 2">T327</strain>
    </source>
</reference>
<dbReference type="Pfam" id="PF10963">
    <property type="entry name" value="Phage_TAC_10"/>
    <property type="match status" value="1"/>
</dbReference>
<name>A0ABX0GFZ2_9GAMM</name>
<protein>
    <recommendedName>
        <fullName evidence="3">Phage protein</fullName>
    </recommendedName>
</protein>
<proteinExistence type="predicted"/>
<evidence type="ECO:0000313" key="1">
    <source>
        <dbReference type="EMBL" id="NHB87191.1"/>
    </source>
</evidence>
<gene>
    <name evidence="1" type="ORF">C5471_05475</name>
</gene>
<organism evidence="1 2">
    <name type="scientific">Photorhabdus tasmaniensis</name>
    <dbReference type="NCBI Taxonomy" id="1004159"/>
    <lineage>
        <taxon>Bacteria</taxon>
        <taxon>Pseudomonadati</taxon>
        <taxon>Pseudomonadota</taxon>
        <taxon>Gammaproteobacteria</taxon>
        <taxon>Enterobacterales</taxon>
        <taxon>Morganellaceae</taxon>
        <taxon>Photorhabdus</taxon>
    </lineage>
</organism>
<evidence type="ECO:0008006" key="3">
    <source>
        <dbReference type="Google" id="ProtNLM"/>
    </source>
</evidence>
<comment type="caution">
    <text evidence="1">The sequence shown here is derived from an EMBL/GenBank/DDBJ whole genome shotgun (WGS) entry which is preliminary data.</text>
</comment>
<dbReference type="EMBL" id="PUJU01000008">
    <property type="protein sequence ID" value="NHB87191.1"/>
    <property type="molecule type" value="Genomic_DNA"/>
</dbReference>
<accession>A0ABX0GFZ2</accession>
<dbReference type="InterPro" id="IPR024406">
    <property type="entry name" value="TAC-10"/>
</dbReference>
<dbReference type="Proteomes" id="UP000697802">
    <property type="component" value="Unassembled WGS sequence"/>
</dbReference>
<keyword evidence="2" id="KW-1185">Reference proteome</keyword>